<evidence type="ECO:0000313" key="4">
    <source>
        <dbReference type="EMBL" id="RYM32379.1"/>
    </source>
</evidence>
<name>A0A4Q4KKN3_9FLAO</name>
<dbReference type="OrthoDB" id="1352409at2"/>
<dbReference type="NCBIfam" id="TIGR04183">
    <property type="entry name" value="Por_Secre_tail"/>
    <property type="match status" value="1"/>
</dbReference>
<dbReference type="InterPro" id="IPR026444">
    <property type="entry name" value="Secre_tail"/>
</dbReference>
<evidence type="ECO:0000259" key="3">
    <source>
        <dbReference type="Pfam" id="PF18962"/>
    </source>
</evidence>
<keyword evidence="1 2" id="KW-0732">Signal</keyword>
<protein>
    <submittedName>
        <fullName evidence="4">T9SS type A sorting domain-containing protein</fullName>
    </submittedName>
</protein>
<dbReference type="AlphaFoldDB" id="A0A4Q4KKN3"/>
<comment type="caution">
    <text evidence="4">The sequence shown here is derived from an EMBL/GenBank/DDBJ whole genome shotgun (WGS) entry which is preliminary data.</text>
</comment>
<proteinExistence type="predicted"/>
<evidence type="ECO:0000313" key="5">
    <source>
        <dbReference type="Proteomes" id="UP000293952"/>
    </source>
</evidence>
<dbReference type="Pfam" id="PF18962">
    <property type="entry name" value="Por_Secre_tail"/>
    <property type="match status" value="1"/>
</dbReference>
<dbReference type="EMBL" id="SETE01000006">
    <property type="protein sequence ID" value="RYM32379.1"/>
    <property type="molecule type" value="Genomic_DNA"/>
</dbReference>
<feature type="domain" description="Secretion system C-terminal sorting" evidence="3">
    <location>
        <begin position="86"/>
        <end position="159"/>
    </location>
</feature>
<evidence type="ECO:0000256" key="2">
    <source>
        <dbReference type="SAM" id="SignalP"/>
    </source>
</evidence>
<evidence type="ECO:0000256" key="1">
    <source>
        <dbReference type="ARBA" id="ARBA00022729"/>
    </source>
</evidence>
<reference evidence="4 5" key="1">
    <citation type="submission" date="2019-02" db="EMBL/GenBank/DDBJ databases">
        <title>Genome sequence of the sea-ice species Brumimicrobium glaciale.</title>
        <authorList>
            <person name="Bowman J.P."/>
        </authorList>
    </citation>
    <scope>NUCLEOTIDE SEQUENCE [LARGE SCALE GENOMIC DNA]</scope>
    <source>
        <strain evidence="4 5">IC156</strain>
    </source>
</reference>
<keyword evidence="5" id="KW-1185">Reference proteome</keyword>
<gene>
    <name evidence="4" type="ORF">ERX46_13940</name>
</gene>
<feature type="signal peptide" evidence="2">
    <location>
        <begin position="1"/>
        <end position="20"/>
    </location>
</feature>
<feature type="chain" id="PRO_5020759683" evidence="2">
    <location>
        <begin position="21"/>
        <end position="160"/>
    </location>
</feature>
<accession>A0A4Q4KKN3</accession>
<sequence length="160" mass="17957">MGFKLLSLITIFCFASTSYAQSIARSSLNSFGNSVQKNGIRLTQTAGQSSNYSVFNSTELSIELRQGFQQTNNHLIHDKKGLQFILYPNPNHGSFSIQFDERIYGEIKYRLFDNQGRIYSENKLSTAGTHLFNFNLPAGSYILQLKDSIGKTGTTKIIIL</sequence>
<dbReference type="RefSeq" id="WP_130094489.1">
    <property type="nucleotide sequence ID" value="NZ_SETE01000006.1"/>
</dbReference>
<organism evidence="4 5">
    <name type="scientific">Brumimicrobium glaciale</name>
    <dbReference type="NCBI Taxonomy" id="200475"/>
    <lineage>
        <taxon>Bacteria</taxon>
        <taxon>Pseudomonadati</taxon>
        <taxon>Bacteroidota</taxon>
        <taxon>Flavobacteriia</taxon>
        <taxon>Flavobacteriales</taxon>
        <taxon>Crocinitomicaceae</taxon>
        <taxon>Brumimicrobium</taxon>
    </lineage>
</organism>
<dbReference type="Proteomes" id="UP000293952">
    <property type="component" value="Unassembled WGS sequence"/>
</dbReference>